<name>A0ABR1LJR4_9PEZI</name>
<evidence type="ECO:0000256" key="1">
    <source>
        <dbReference type="SAM" id="Phobius"/>
    </source>
</evidence>
<accession>A0ABR1LJR4</accession>
<gene>
    <name evidence="2" type="ORF">IWX46DRAFT_611462</name>
</gene>
<keyword evidence="3" id="KW-1185">Reference proteome</keyword>
<protein>
    <submittedName>
        <fullName evidence="2">Uncharacterized protein</fullName>
    </submittedName>
</protein>
<dbReference type="EMBL" id="JBBPDW010000040">
    <property type="protein sequence ID" value="KAK7535461.1"/>
    <property type="molecule type" value="Genomic_DNA"/>
</dbReference>
<proteinExistence type="predicted"/>
<reference evidence="2 3" key="1">
    <citation type="submission" date="2024-04" db="EMBL/GenBank/DDBJ databases">
        <title>Phyllosticta paracitricarpa is synonymous to the EU quarantine fungus P. citricarpa based on phylogenomic analyses.</title>
        <authorList>
            <consortium name="Lawrence Berkeley National Laboratory"/>
            <person name="Van Ingen-Buijs V.A."/>
            <person name="Van Westerhoven A.C."/>
            <person name="Haridas S."/>
            <person name="Skiadas P."/>
            <person name="Martin F."/>
            <person name="Groenewald J.Z."/>
            <person name="Crous P.W."/>
            <person name="Seidl M.F."/>
        </authorList>
    </citation>
    <scope>NUCLEOTIDE SEQUENCE [LARGE SCALE GENOMIC DNA]</scope>
    <source>
        <strain evidence="2 3">CBS 122670</strain>
    </source>
</reference>
<feature type="transmembrane region" description="Helical" evidence="1">
    <location>
        <begin position="27"/>
        <end position="44"/>
    </location>
</feature>
<sequence>MTVFLWVFCFCIRVGLCGGVLIVSVVLSSLCAFCICVCLSMWRCKICAWFCDCTSTFICMFLGSCLLVFLLVPLALSRSFCVFESSSREKTQVSM</sequence>
<evidence type="ECO:0000313" key="2">
    <source>
        <dbReference type="EMBL" id="KAK7535461.1"/>
    </source>
</evidence>
<keyword evidence="1" id="KW-0472">Membrane</keyword>
<feature type="transmembrane region" description="Helical" evidence="1">
    <location>
        <begin position="56"/>
        <end position="76"/>
    </location>
</feature>
<keyword evidence="1" id="KW-0812">Transmembrane</keyword>
<comment type="caution">
    <text evidence="2">The sequence shown here is derived from an EMBL/GenBank/DDBJ whole genome shotgun (WGS) entry which is preliminary data.</text>
</comment>
<keyword evidence="1" id="KW-1133">Transmembrane helix</keyword>
<dbReference type="Proteomes" id="UP001365128">
    <property type="component" value="Unassembled WGS sequence"/>
</dbReference>
<organism evidence="2 3">
    <name type="scientific">Phyllosticta citricarpa</name>
    <dbReference type="NCBI Taxonomy" id="55181"/>
    <lineage>
        <taxon>Eukaryota</taxon>
        <taxon>Fungi</taxon>
        <taxon>Dikarya</taxon>
        <taxon>Ascomycota</taxon>
        <taxon>Pezizomycotina</taxon>
        <taxon>Dothideomycetes</taxon>
        <taxon>Dothideomycetes incertae sedis</taxon>
        <taxon>Botryosphaeriales</taxon>
        <taxon>Phyllostictaceae</taxon>
        <taxon>Phyllosticta</taxon>
    </lineage>
</organism>
<evidence type="ECO:0000313" key="3">
    <source>
        <dbReference type="Proteomes" id="UP001365128"/>
    </source>
</evidence>